<keyword evidence="2" id="KW-1185">Reference proteome</keyword>
<evidence type="ECO:0000313" key="2">
    <source>
        <dbReference type="Proteomes" id="UP001162483"/>
    </source>
</evidence>
<feature type="non-terminal residue" evidence="1">
    <location>
        <position position="1"/>
    </location>
</feature>
<accession>A0ABN9DTU8</accession>
<name>A0ABN9DTU8_9NEOB</name>
<proteinExistence type="predicted"/>
<gene>
    <name evidence="1" type="ORF">SPARVUS_LOCUS8336006</name>
</gene>
<comment type="caution">
    <text evidence="1">The sequence shown here is derived from an EMBL/GenBank/DDBJ whole genome shotgun (WGS) entry which is preliminary data.</text>
</comment>
<dbReference type="Proteomes" id="UP001162483">
    <property type="component" value="Unassembled WGS sequence"/>
</dbReference>
<dbReference type="EMBL" id="CATNWA010014799">
    <property type="protein sequence ID" value="CAI9576055.1"/>
    <property type="molecule type" value="Genomic_DNA"/>
</dbReference>
<evidence type="ECO:0000313" key="1">
    <source>
        <dbReference type="EMBL" id="CAI9576055.1"/>
    </source>
</evidence>
<reference evidence="1" key="1">
    <citation type="submission" date="2023-05" db="EMBL/GenBank/DDBJ databases">
        <authorList>
            <person name="Stuckert A."/>
        </authorList>
    </citation>
    <scope>NUCLEOTIDE SEQUENCE</scope>
</reference>
<organism evidence="1 2">
    <name type="scientific">Staurois parvus</name>
    <dbReference type="NCBI Taxonomy" id="386267"/>
    <lineage>
        <taxon>Eukaryota</taxon>
        <taxon>Metazoa</taxon>
        <taxon>Chordata</taxon>
        <taxon>Craniata</taxon>
        <taxon>Vertebrata</taxon>
        <taxon>Euteleostomi</taxon>
        <taxon>Amphibia</taxon>
        <taxon>Batrachia</taxon>
        <taxon>Anura</taxon>
        <taxon>Neobatrachia</taxon>
        <taxon>Ranoidea</taxon>
        <taxon>Ranidae</taxon>
        <taxon>Staurois</taxon>
    </lineage>
</organism>
<protein>
    <submittedName>
        <fullName evidence="1">Uncharacterized protein</fullName>
    </submittedName>
</protein>
<sequence>NFTLGTIQSNKSPLLKSPVAVCFTPLHQPLCIALGDIRLGCSCTAMETHSMRFSMQCCANQKVTRTLEVFIY</sequence>